<evidence type="ECO:0000256" key="1">
    <source>
        <dbReference type="SAM" id="MobiDB-lite"/>
    </source>
</evidence>
<dbReference type="WBParaSite" id="nRc.2.0.1.t37172-RA">
    <property type="protein sequence ID" value="nRc.2.0.1.t37172-RA"/>
    <property type="gene ID" value="nRc.2.0.1.g37172"/>
</dbReference>
<evidence type="ECO:0000313" key="2">
    <source>
        <dbReference type="Proteomes" id="UP000887565"/>
    </source>
</evidence>
<protein>
    <submittedName>
        <fullName evidence="3">Uncharacterized protein</fullName>
    </submittedName>
</protein>
<dbReference type="Proteomes" id="UP000887565">
    <property type="component" value="Unplaced"/>
</dbReference>
<organism evidence="2 3">
    <name type="scientific">Romanomermis culicivorax</name>
    <name type="common">Nematode worm</name>
    <dbReference type="NCBI Taxonomy" id="13658"/>
    <lineage>
        <taxon>Eukaryota</taxon>
        <taxon>Metazoa</taxon>
        <taxon>Ecdysozoa</taxon>
        <taxon>Nematoda</taxon>
        <taxon>Enoplea</taxon>
        <taxon>Dorylaimia</taxon>
        <taxon>Mermithida</taxon>
        <taxon>Mermithoidea</taxon>
        <taxon>Mermithidae</taxon>
        <taxon>Romanomermis</taxon>
    </lineage>
</organism>
<reference evidence="3" key="1">
    <citation type="submission" date="2022-11" db="UniProtKB">
        <authorList>
            <consortium name="WormBaseParasite"/>
        </authorList>
    </citation>
    <scope>IDENTIFICATION</scope>
</reference>
<dbReference type="AlphaFoldDB" id="A0A915KEN2"/>
<evidence type="ECO:0000313" key="3">
    <source>
        <dbReference type="WBParaSite" id="nRc.2.0.1.t37172-RA"/>
    </source>
</evidence>
<sequence length="89" mass="10309">MFDSLLRSEDVSNITKEAIRLYPNISLDEEFENISLNSFDDANVDPILEDITSDQEENESQWYGKSDDESEGTVSDFDKDLVEYSFRLE</sequence>
<keyword evidence="2" id="KW-1185">Reference proteome</keyword>
<proteinExistence type="predicted"/>
<accession>A0A915KEN2</accession>
<name>A0A915KEN2_ROMCU</name>
<feature type="region of interest" description="Disordered" evidence="1">
    <location>
        <begin position="53"/>
        <end position="74"/>
    </location>
</feature>